<reference evidence="1 2" key="1">
    <citation type="submission" date="2018-07" db="EMBL/GenBank/DDBJ databases">
        <title>Genomic Encyclopedia of Type Strains, Phase IV (KMG-IV): sequencing the most valuable type-strain genomes for metagenomic binning, comparative biology and taxonomic classification.</title>
        <authorList>
            <person name="Goeker M."/>
        </authorList>
    </citation>
    <scope>NUCLEOTIDE SEQUENCE [LARGE SCALE GENOMIC DNA]</scope>
    <source>
        <strain evidence="1 2">DSM 27016</strain>
    </source>
</reference>
<protein>
    <submittedName>
        <fullName evidence="1">Hydroxymethylpyrimidine pyrophosphatase-like HAD family hydrolase</fullName>
    </submittedName>
</protein>
<dbReference type="RefSeq" id="WP_114297304.1">
    <property type="nucleotide sequence ID" value="NZ_QPJT01000007.1"/>
</dbReference>
<dbReference type="Gene3D" id="3.40.50.1000">
    <property type="entry name" value="HAD superfamily/HAD-like"/>
    <property type="match status" value="2"/>
</dbReference>
<evidence type="ECO:0000313" key="1">
    <source>
        <dbReference type="EMBL" id="RCX17595.1"/>
    </source>
</evidence>
<organism evidence="1 2">
    <name type="scientific">Anaerobacterium chartisolvens</name>
    <dbReference type="NCBI Taxonomy" id="1297424"/>
    <lineage>
        <taxon>Bacteria</taxon>
        <taxon>Bacillati</taxon>
        <taxon>Bacillota</taxon>
        <taxon>Clostridia</taxon>
        <taxon>Eubacteriales</taxon>
        <taxon>Oscillospiraceae</taxon>
        <taxon>Anaerobacterium</taxon>
    </lineage>
</organism>
<sequence length="264" mass="29319">MILFACDLDNTLIYSYKRAAEGSICVETMGEKELSYMTPRAYSLLQEADRETVFVPVTTRSVEQYRRIRLLKNGFPQYALTSNGGVLLVDNNIDEAWRRDTAEMIKGSMEELHRGIEILRNDPAVVRAADIVDGVFVFTKTRDVAGSTGALKSALDMEKVSVDSHGEKIYIIPIALDKGTAIRRIKKLLNADTVICAGDSCFDIPMLQAASMAFVPRCSEIDSYINGPELKICESGGMEFADSILEDVIAYSRVGTFLKNREHP</sequence>
<dbReference type="EMBL" id="QPJT01000007">
    <property type="protein sequence ID" value="RCX17595.1"/>
    <property type="molecule type" value="Genomic_DNA"/>
</dbReference>
<dbReference type="AlphaFoldDB" id="A0A369B8F9"/>
<dbReference type="Pfam" id="PF08282">
    <property type="entry name" value="Hydrolase_3"/>
    <property type="match status" value="1"/>
</dbReference>
<keyword evidence="2" id="KW-1185">Reference proteome</keyword>
<dbReference type="OrthoDB" id="1666512at2"/>
<dbReference type="InterPro" id="IPR023214">
    <property type="entry name" value="HAD_sf"/>
</dbReference>
<gene>
    <name evidence="1" type="ORF">DFR58_107142</name>
</gene>
<keyword evidence="1" id="KW-0378">Hydrolase</keyword>
<dbReference type="Proteomes" id="UP000253034">
    <property type="component" value="Unassembled WGS sequence"/>
</dbReference>
<accession>A0A369B8F9</accession>
<comment type="caution">
    <text evidence="1">The sequence shown here is derived from an EMBL/GenBank/DDBJ whole genome shotgun (WGS) entry which is preliminary data.</text>
</comment>
<evidence type="ECO:0000313" key="2">
    <source>
        <dbReference type="Proteomes" id="UP000253034"/>
    </source>
</evidence>
<dbReference type="InterPro" id="IPR036412">
    <property type="entry name" value="HAD-like_sf"/>
</dbReference>
<name>A0A369B8F9_9FIRM</name>
<proteinExistence type="predicted"/>
<dbReference type="GO" id="GO:0016787">
    <property type="term" value="F:hydrolase activity"/>
    <property type="evidence" value="ECO:0007669"/>
    <property type="project" value="UniProtKB-KW"/>
</dbReference>
<dbReference type="SUPFAM" id="SSF56784">
    <property type="entry name" value="HAD-like"/>
    <property type="match status" value="1"/>
</dbReference>